<name>A0ABU2M8Z7_9ACTN</name>
<protein>
    <submittedName>
        <fullName evidence="2">ROK family transcriptional regulator</fullName>
    </submittedName>
</protein>
<sequence>MTEDALTDAAALTRLRAAPSTTALGAGTLLRLLRDGRPRTRSELAGATGLARSTVTQRVDALLASGLIGPAGEAVSTGGRPPTTFSFRPRARVVLAADLGATHARLALTDMAADVVAETRADLDISLGPEPVLDWVIERGRALIAEADRDVSELLGLGIGLPGPVQHSTGRAVNPPIMPGWDGFDVPGYVGERLAVPVLVDNDVNIMAIGEHHTAWPTASHLMFVKVATGIGCGIVSEGRVYRGAQGAAGDMGHIHVATGADKPCRCGNTGCLEAVASGAALAAALTEEGVPAAGARDVVELARNGSVPALRALRQAGRDIGEVLAASVNMFNPSVIVIGGALALAGDHLLAGVREVIYQRSLPLATEHLNIVSSEAGEGAGVIGAAVLVIEHCLSPEHADRLISGTA</sequence>
<dbReference type="PROSITE" id="PS01125">
    <property type="entry name" value="ROK"/>
    <property type="match status" value="1"/>
</dbReference>
<accession>A0ABU2M8Z7</accession>
<dbReference type="Pfam" id="PF00480">
    <property type="entry name" value="ROK"/>
    <property type="match status" value="1"/>
</dbReference>
<gene>
    <name evidence="2" type="ORF">RM479_11590</name>
</gene>
<comment type="similarity">
    <text evidence="1">Belongs to the ROK (NagC/XylR) family.</text>
</comment>
<dbReference type="Proteomes" id="UP001183390">
    <property type="component" value="Unassembled WGS sequence"/>
</dbReference>
<dbReference type="PANTHER" id="PTHR18964:SF173">
    <property type="entry name" value="GLUCOKINASE"/>
    <property type="match status" value="1"/>
</dbReference>
<dbReference type="InterPro" id="IPR036390">
    <property type="entry name" value="WH_DNA-bd_sf"/>
</dbReference>
<dbReference type="CDD" id="cd00090">
    <property type="entry name" value="HTH_ARSR"/>
    <property type="match status" value="1"/>
</dbReference>
<dbReference type="EMBL" id="JAVREP010000006">
    <property type="protein sequence ID" value="MDT0329053.1"/>
    <property type="molecule type" value="Genomic_DNA"/>
</dbReference>
<evidence type="ECO:0000313" key="3">
    <source>
        <dbReference type="Proteomes" id="UP001183390"/>
    </source>
</evidence>
<reference evidence="3" key="1">
    <citation type="submission" date="2023-07" db="EMBL/GenBank/DDBJ databases">
        <title>30 novel species of actinomycetes from the DSMZ collection.</title>
        <authorList>
            <person name="Nouioui I."/>
        </authorList>
    </citation>
    <scope>NUCLEOTIDE SEQUENCE [LARGE SCALE GENOMIC DNA]</scope>
    <source>
        <strain evidence="3">DSM 44743</strain>
    </source>
</reference>
<dbReference type="Gene3D" id="1.10.10.10">
    <property type="entry name" value="Winged helix-like DNA-binding domain superfamily/Winged helix DNA-binding domain"/>
    <property type="match status" value="1"/>
</dbReference>
<dbReference type="Gene3D" id="3.30.420.40">
    <property type="match status" value="2"/>
</dbReference>
<dbReference type="InterPro" id="IPR036388">
    <property type="entry name" value="WH-like_DNA-bd_sf"/>
</dbReference>
<dbReference type="InterPro" id="IPR049874">
    <property type="entry name" value="ROK_cs"/>
</dbReference>
<organism evidence="2 3">
    <name type="scientific">Nocardiopsis lambiniae</name>
    <dbReference type="NCBI Taxonomy" id="3075539"/>
    <lineage>
        <taxon>Bacteria</taxon>
        <taxon>Bacillati</taxon>
        <taxon>Actinomycetota</taxon>
        <taxon>Actinomycetes</taxon>
        <taxon>Streptosporangiales</taxon>
        <taxon>Nocardiopsidaceae</taxon>
        <taxon>Nocardiopsis</taxon>
    </lineage>
</organism>
<comment type="caution">
    <text evidence="2">The sequence shown here is derived from an EMBL/GenBank/DDBJ whole genome shotgun (WGS) entry which is preliminary data.</text>
</comment>
<dbReference type="PANTHER" id="PTHR18964">
    <property type="entry name" value="ROK (REPRESSOR, ORF, KINASE) FAMILY"/>
    <property type="match status" value="1"/>
</dbReference>
<proteinExistence type="inferred from homology"/>
<dbReference type="InterPro" id="IPR000600">
    <property type="entry name" value="ROK"/>
</dbReference>
<keyword evidence="3" id="KW-1185">Reference proteome</keyword>
<dbReference type="RefSeq" id="WP_311511717.1">
    <property type="nucleotide sequence ID" value="NZ_JAVREP010000006.1"/>
</dbReference>
<dbReference type="Pfam" id="PF13412">
    <property type="entry name" value="HTH_24"/>
    <property type="match status" value="1"/>
</dbReference>
<dbReference type="InterPro" id="IPR011991">
    <property type="entry name" value="ArsR-like_HTH"/>
</dbReference>
<dbReference type="SUPFAM" id="SSF46785">
    <property type="entry name" value="Winged helix' DNA-binding domain"/>
    <property type="match status" value="1"/>
</dbReference>
<evidence type="ECO:0000313" key="2">
    <source>
        <dbReference type="EMBL" id="MDT0329053.1"/>
    </source>
</evidence>
<dbReference type="InterPro" id="IPR043129">
    <property type="entry name" value="ATPase_NBD"/>
</dbReference>
<dbReference type="SUPFAM" id="SSF53067">
    <property type="entry name" value="Actin-like ATPase domain"/>
    <property type="match status" value="1"/>
</dbReference>
<evidence type="ECO:0000256" key="1">
    <source>
        <dbReference type="ARBA" id="ARBA00006479"/>
    </source>
</evidence>